<dbReference type="STRING" id="317735.RU98_GL000372"/>
<dbReference type="AlphaFoldDB" id="R3WLP7"/>
<dbReference type="Proteomes" id="UP000013840">
    <property type="component" value="Unassembled WGS sequence"/>
</dbReference>
<dbReference type="PANTHER" id="PTHR30383">
    <property type="entry name" value="THIOESTERASE 1/PROTEASE 1/LYSOPHOSPHOLIPASE L1"/>
    <property type="match status" value="1"/>
</dbReference>
<reference evidence="2 3" key="1">
    <citation type="submission" date="2013-02" db="EMBL/GenBank/DDBJ databases">
        <title>The Genome Sequence of Enterococcus caccae BAA-1240.</title>
        <authorList>
            <consortium name="The Broad Institute Genome Sequencing Platform"/>
            <consortium name="The Broad Institute Genome Sequencing Center for Infectious Disease"/>
            <person name="Earl A.M."/>
            <person name="Gilmore M.S."/>
            <person name="Lebreton F."/>
            <person name="Walker B."/>
            <person name="Young S.K."/>
            <person name="Zeng Q."/>
            <person name="Gargeya S."/>
            <person name="Fitzgerald M."/>
            <person name="Haas B."/>
            <person name="Abouelleil A."/>
            <person name="Alvarado L."/>
            <person name="Arachchi H.M."/>
            <person name="Berlin A.M."/>
            <person name="Chapman S.B."/>
            <person name="Dewar J."/>
            <person name="Goldberg J."/>
            <person name="Griggs A."/>
            <person name="Gujja S."/>
            <person name="Hansen M."/>
            <person name="Howarth C."/>
            <person name="Imamovic A."/>
            <person name="Larimer J."/>
            <person name="McCowan C."/>
            <person name="Murphy C."/>
            <person name="Neiman D."/>
            <person name="Pearson M."/>
            <person name="Priest M."/>
            <person name="Roberts A."/>
            <person name="Saif S."/>
            <person name="Shea T."/>
            <person name="Sisk P."/>
            <person name="Sykes S."/>
            <person name="Wortman J."/>
            <person name="Nusbaum C."/>
            <person name="Birren B."/>
        </authorList>
    </citation>
    <scope>NUCLEOTIDE SEQUENCE [LARGE SCALE GENOMIC DNA]</scope>
    <source>
        <strain evidence="2 3">ATCC BAA-1240</strain>
    </source>
</reference>
<dbReference type="GO" id="GO:0004622">
    <property type="term" value="F:phosphatidylcholine lysophospholipase activity"/>
    <property type="evidence" value="ECO:0007669"/>
    <property type="project" value="TreeGrafter"/>
</dbReference>
<accession>R3WLP7</accession>
<dbReference type="PANTHER" id="PTHR30383:SF5">
    <property type="entry name" value="SGNH HYDROLASE-TYPE ESTERASE DOMAIN-CONTAINING PROTEIN"/>
    <property type="match status" value="1"/>
</dbReference>
<dbReference type="InterPro" id="IPR051532">
    <property type="entry name" value="Ester_Hydrolysis_Enzymes"/>
</dbReference>
<gene>
    <name evidence="2" type="ORF">UC7_03198</name>
</gene>
<dbReference type="PATRIC" id="fig|1158612.3.peg.3168"/>
<evidence type="ECO:0000259" key="1">
    <source>
        <dbReference type="Pfam" id="PF13472"/>
    </source>
</evidence>
<dbReference type="InterPro" id="IPR036514">
    <property type="entry name" value="SGNH_hydro_sf"/>
</dbReference>
<dbReference type="InterPro" id="IPR013830">
    <property type="entry name" value="SGNH_hydro"/>
</dbReference>
<dbReference type="OrthoDB" id="26855at2"/>
<dbReference type="Pfam" id="PF13472">
    <property type="entry name" value="Lipase_GDSL_2"/>
    <property type="match status" value="1"/>
</dbReference>
<keyword evidence="3" id="KW-1185">Reference proteome</keyword>
<evidence type="ECO:0000313" key="2">
    <source>
        <dbReference type="EMBL" id="EOL42790.1"/>
    </source>
</evidence>
<dbReference type="CDD" id="cd00229">
    <property type="entry name" value="SGNH_hydrolase"/>
    <property type="match status" value="1"/>
</dbReference>
<protein>
    <recommendedName>
        <fullName evidence="1">SGNH hydrolase-type esterase domain-containing protein</fullName>
    </recommendedName>
</protein>
<sequence>MKKAIYLLAGALIPIILFSLCYFLSPDSPGVNKSKSEETQSSSSLSKKVDKLTYSPMGDSISAGLIVKNEEQIFTNILANLIEESYDIQVEQKGVFNPGARASDLGISSIEDVKKQKPNIVTIEYGTNDLLDYKNENSLKQFEVNLSYIISELQEQNILIVLVTTWNRDQNISQLYDDIIFKVASKYDIPVANIRSLWTNTKDTIEPKSADNFLKNKNIKDDMHPNEKGHEEIARRIFQSIEPRLSNYIHLFK</sequence>
<dbReference type="Gene3D" id="3.40.50.1110">
    <property type="entry name" value="SGNH hydrolase"/>
    <property type="match status" value="1"/>
</dbReference>
<evidence type="ECO:0000313" key="3">
    <source>
        <dbReference type="Proteomes" id="UP000013840"/>
    </source>
</evidence>
<organism evidence="2 3">
    <name type="scientific">Enterococcus caccae ATCC BAA-1240</name>
    <dbReference type="NCBI Taxonomy" id="1158612"/>
    <lineage>
        <taxon>Bacteria</taxon>
        <taxon>Bacillati</taxon>
        <taxon>Bacillota</taxon>
        <taxon>Bacilli</taxon>
        <taxon>Lactobacillales</taxon>
        <taxon>Enterococcaceae</taxon>
        <taxon>Enterococcus</taxon>
    </lineage>
</organism>
<name>R3WLP7_9ENTE</name>
<comment type="caution">
    <text evidence="2">The sequence shown here is derived from an EMBL/GenBank/DDBJ whole genome shotgun (WGS) entry which is preliminary data.</text>
</comment>
<dbReference type="EMBL" id="AJAU01000024">
    <property type="protein sequence ID" value="EOL42790.1"/>
    <property type="molecule type" value="Genomic_DNA"/>
</dbReference>
<feature type="domain" description="SGNH hydrolase-type esterase" evidence="1">
    <location>
        <begin position="57"/>
        <end position="231"/>
    </location>
</feature>
<dbReference type="RefSeq" id="WP_010773272.1">
    <property type="nucleotide sequence ID" value="NZ_KB946335.1"/>
</dbReference>
<proteinExistence type="predicted"/>
<dbReference type="SUPFAM" id="SSF52266">
    <property type="entry name" value="SGNH hydrolase"/>
    <property type="match status" value="1"/>
</dbReference>
<dbReference type="eggNOG" id="COG2755">
    <property type="taxonomic scope" value="Bacteria"/>
</dbReference>